<dbReference type="RefSeq" id="WP_162447581.1">
    <property type="nucleotide sequence ID" value="NZ_CP048222.1"/>
</dbReference>
<dbReference type="Gene3D" id="3.10.450.50">
    <property type="match status" value="1"/>
</dbReference>
<name>A0A6C0GTY4_9BACT</name>
<feature type="domain" description="SnoaL-like" evidence="1">
    <location>
        <begin position="19"/>
        <end position="106"/>
    </location>
</feature>
<evidence type="ECO:0000313" key="2">
    <source>
        <dbReference type="EMBL" id="QHT71648.1"/>
    </source>
</evidence>
<dbReference type="KEGG" id="rhoz:GXP67_35750"/>
<keyword evidence="3" id="KW-1185">Reference proteome</keyword>
<dbReference type="Proteomes" id="UP000480178">
    <property type="component" value="Chromosome"/>
</dbReference>
<gene>
    <name evidence="2" type="ORF">GXP67_35750</name>
</gene>
<protein>
    <submittedName>
        <fullName evidence="2">Nuclear transport factor 2 family protein</fullName>
    </submittedName>
</protein>
<dbReference type="Pfam" id="PF12680">
    <property type="entry name" value="SnoaL_2"/>
    <property type="match status" value="1"/>
</dbReference>
<dbReference type="InterPro" id="IPR032710">
    <property type="entry name" value="NTF2-like_dom_sf"/>
</dbReference>
<dbReference type="AlphaFoldDB" id="A0A6C0GTY4"/>
<reference evidence="2 3" key="1">
    <citation type="submission" date="2020-01" db="EMBL/GenBank/DDBJ databases">
        <authorList>
            <person name="Kim M.K."/>
        </authorList>
    </citation>
    <scope>NUCLEOTIDE SEQUENCE [LARGE SCALE GENOMIC DNA]</scope>
    <source>
        <strain evidence="2 3">172606-1</strain>
    </source>
</reference>
<evidence type="ECO:0000313" key="3">
    <source>
        <dbReference type="Proteomes" id="UP000480178"/>
    </source>
</evidence>
<sequence length="121" mass="13940">MASTQEVTGESDKAIEVVLTFIQALNNEDFQTVRDCLSDDMVFNGVLGHREGADQYVKDMKQMKFKYNIQKKFVADNDVCLLYDIDMSGKTIFTCGWYQVQDNKIKSLKVIFDPRPLLEQK</sequence>
<dbReference type="EMBL" id="CP048222">
    <property type="protein sequence ID" value="QHT71648.1"/>
    <property type="molecule type" value="Genomic_DNA"/>
</dbReference>
<dbReference type="InterPro" id="IPR037401">
    <property type="entry name" value="SnoaL-like"/>
</dbReference>
<accession>A0A6C0GTY4</accession>
<proteinExistence type="predicted"/>
<evidence type="ECO:0000259" key="1">
    <source>
        <dbReference type="Pfam" id="PF12680"/>
    </source>
</evidence>
<organism evidence="2 3">
    <name type="scientific">Rhodocytophaga rosea</name>
    <dbReference type="NCBI Taxonomy" id="2704465"/>
    <lineage>
        <taxon>Bacteria</taxon>
        <taxon>Pseudomonadati</taxon>
        <taxon>Bacteroidota</taxon>
        <taxon>Cytophagia</taxon>
        <taxon>Cytophagales</taxon>
        <taxon>Rhodocytophagaceae</taxon>
        <taxon>Rhodocytophaga</taxon>
    </lineage>
</organism>
<dbReference type="SUPFAM" id="SSF54427">
    <property type="entry name" value="NTF2-like"/>
    <property type="match status" value="1"/>
</dbReference>